<evidence type="ECO:0000259" key="5">
    <source>
        <dbReference type="Pfam" id="PF00389"/>
    </source>
</evidence>
<dbReference type="Pfam" id="PF02826">
    <property type="entry name" value="2-Hacid_dh_C"/>
    <property type="match status" value="1"/>
</dbReference>
<dbReference type="SUPFAM" id="SSF51735">
    <property type="entry name" value="NAD(P)-binding Rossmann-fold domains"/>
    <property type="match status" value="1"/>
</dbReference>
<comment type="similarity">
    <text evidence="1 4">Belongs to the D-isomer specific 2-hydroxyacid dehydrogenase family.</text>
</comment>
<dbReference type="Pfam" id="PF00389">
    <property type="entry name" value="2-Hacid_dh"/>
    <property type="match status" value="1"/>
</dbReference>
<dbReference type="InterPro" id="IPR029753">
    <property type="entry name" value="D-isomer_DH_CS"/>
</dbReference>
<keyword evidence="8" id="KW-1185">Reference proteome</keyword>
<feature type="domain" description="D-isomer specific 2-hydroxyacid dehydrogenase catalytic" evidence="5">
    <location>
        <begin position="8"/>
        <end position="304"/>
    </location>
</feature>
<dbReference type="RefSeq" id="WP_173220210.1">
    <property type="nucleotide sequence ID" value="NZ_CP048104.1"/>
</dbReference>
<reference evidence="7 8" key="1">
    <citation type="submission" date="2020-01" db="EMBL/GenBank/DDBJ databases">
        <authorList>
            <person name="Gulvik C.A."/>
            <person name="Batra D.G."/>
        </authorList>
    </citation>
    <scope>NUCLEOTIDE SEQUENCE [LARGE SCALE GENOMIC DNA]</scope>
    <source>
        <strain evidence="7 8">W9323</strain>
    </source>
</reference>
<dbReference type="EMBL" id="CP048104">
    <property type="protein sequence ID" value="QKG83454.1"/>
    <property type="molecule type" value="Genomic_DNA"/>
</dbReference>
<evidence type="ECO:0000259" key="6">
    <source>
        <dbReference type="Pfam" id="PF02826"/>
    </source>
</evidence>
<keyword evidence="3" id="KW-0520">NAD</keyword>
<keyword evidence="2 4" id="KW-0560">Oxidoreductase</keyword>
<evidence type="ECO:0000256" key="2">
    <source>
        <dbReference type="ARBA" id="ARBA00023002"/>
    </source>
</evidence>
<evidence type="ECO:0000256" key="1">
    <source>
        <dbReference type="ARBA" id="ARBA00005854"/>
    </source>
</evidence>
<dbReference type="SUPFAM" id="SSF52283">
    <property type="entry name" value="Formate/glycerate dehydrogenase catalytic domain-like"/>
    <property type="match status" value="1"/>
</dbReference>
<gene>
    <name evidence="7" type="ORF">GXN76_02505</name>
</gene>
<proteinExistence type="inferred from homology"/>
<dbReference type="CDD" id="cd05300">
    <property type="entry name" value="2-Hacid_dh_1"/>
    <property type="match status" value="1"/>
</dbReference>
<evidence type="ECO:0000313" key="7">
    <source>
        <dbReference type="EMBL" id="QKG83454.1"/>
    </source>
</evidence>
<accession>A0A7D4CDK0</accession>
<protein>
    <submittedName>
        <fullName evidence="7">D-2-hydroxyacid dehydrogenase</fullName>
    </submittedName>
</protein>
<evidence type="ECO:0000313" key="8">
    <source>
        <dbReference type="Proteomes" id="UP000503088"/>
    </source>
</evidence>
<dbReference type="PROSITE" id="PS00671">
    <property type="entry name" value="D_2_HYDROXYACID_DH_3"/>
    <property type="match status" value="1"/>
</dbReference>
<dbReference type="Proteomes" id="UP000503088">
    <property type="component" value="Chromosome"/>
</dbReference>
<dbReference type="InterPro" id="IPR036291">
    <property type="entry name" value="NAD(P)-bd_dom_sf"/>
</dbReference>
<dbReference type="AlphaFoldDB" id="A0A7D4CDK0"/>
<name>A0A7D4CDK0_9BACL</name>
<dbReference type="PANTHER" id="PTHR43333:SF1">
    <property type="entry name" value="D-ISOMER SPECIFIC 2-HYDROXYACID DEHYDROGENASE NAD-BINDING DOMAIN-CONTAINING PROTEIN"/>
    <property type="match status" value="1"/>
</dbReference>
<evidence type="ECO:0000256" key="3">
    <source>
        <dbReference type="ARBA" id="ARBA00023027"/>
    </source>
</evidence>
<dbReference type="InterPro" id="IPR006139">
    <property type="entry name" value="D-isomer_2_OHA_DH_cat_dom"/>
</dbReference>
<dbReference type="PANTHER" id="PTHR43333">
    <property type="entry name" value="2-HACID_DH_C DOMAIN-CONTAINING PROTEIN"/>
    <property type="match status" value="1"/>
</dbReference>
<dbReference type="KEGG" id="kpul:GXN76_02505"/>
<sequence>MTEVVSSAKISEKHRQVLQKRYPDIRFYFFDHMKEALTRGESADILITFGEDLTEADLRHFSSLKWIQVFSAGVERLPFQALQSRNIIVTNARGIHEVPMSEYALAVMLQVLRRVNELYLDQRKAHWNRDFWMEELAGKTVSVIGAGAIGTGIAKRARAFDAHTVGLNTTGKPVPYFDETVSIRELSAVLSRSDFAIITLPLTPDTKGLIGKAELEAMKSTGWLINMGRGAVLDEEALQSALDKKEIGGAVLDVFTHEPLPEDHPFWQMENVILTPHISGRTPLYMTRAMRIFQQNLDAYLSGSGVSVNRVSLERGY</sequence>
<evidence type="ECO:0000256" key="4">
    <source>
        <dbReference type="RuleBase" id="RU003719"/>
    </source>
</evidence>
<organism evidence="7 8">
    <name type="scientific">Kroppenstedtia pulmonis</name>
    <dbReference type="NCBI Taxonomy" id="1380685"/>
    <lineage>
        <taxon>Bacteria</taxon>
        <taxon>Bacillati</taxon>
        <taxon>Bacillota</taxon>
        <taxon>Bacilli</taxon>
        <taxon>Bacillales</taxon>
        <taxon>Thermoactinomycetaceae</taxon>
        <taxon>Kroppenstedtia</taxon>
    </lineage>
</organism>
<dbReference type="GO" id="GO:0051287">
    <property type="term" value="F:NAD binding"/>
    <property type="evidence" value="ECO:0007669"/>
    <property type="project" value="InterPro"/>
</dbReference>
<dbReference type="InterPro" id="IPR006140">
    <property type="entry name" value="D-isomer_DH_NAD-bd"/>
</dbReference>
<dbReference type="Gene3D" id="3.40.50.720">
    <property type="entry name" value="NAD(P)-binding Rossmann-like Domain"/>
    <property type="match status" value="2"/>
</dbReference>
<feature type="domain" description="D-isomer specific 2-hydroxyacid dehydrogenase NAD-binding" evidence="6">
    <location>
        <begin position="105"/>
        <end position="279"/>
    </location>
</feature>
<dbReference type="GO" id="GO:0016616">
    <property type="term" value="F:oxidoreductase activity, acting on the CH-OH group of donors, NAD or NADP as acceptor"/>
    <property type="evidence" value="ECO:0007669"/>
    <property type="project" value="InterPro"/>
</dbReference>